<evidence type="ECO:0000256" key="7">
    <source>
        <dbReference type="ARBA" id="ARBA00022801"/>
    </source>
</evidence>
<dbReference type="InterPro" id="IPR044846">
    <property type="entry name" value="GH10"/>
</dbReference>
<dbReference type="Proteomes" id="UP001385951">
    <property type="component" value="Unassembled WGS sequence"/>
</dbReference>
<feature type="domain" description="GH10" evidence="11">
    <location>
        <begin position="1"/>
        <end position="162"/>
    </location>
</feature>
<dbReference type="PROSITE" id="PS51760">
    <property type="entry name" value="GH10_2"/>
    <property type="match status" value="1"/>
</dbReference>
<dbReference type="SMART" id="SM00633">
    <property type="entry name" value="Glyco_10"/>
    <property type="match status" value="1"/>
</dbReference>
<evidence type="ECO:0000256" key="4">
    <source>
        <dbReference type="ARBA" id="ARBA00007495"/>
    </source>
</evidence>
<evidence type="ECO:0000256" key="2">
    <source>
        <dbReference type="ARBA" id="ARBA00004613"/>
    </source>
</evidence>
<dbReference type="InterPro" id="IPR017853">
    <property type="entry name" value="GH"/>
</dbReference>
<keyword evidence="6" id="KW-0858">Xylan degradation</keyword>
<dbReference type="PANTHER" id="PTHR31490:SF35">
    <property type="entry name" value="ENDO-1,4-BETA-XYLANASE"/>
    <property type="match status" value="1"/>
</dbReference>
<evidence type="ECO:0000313" key="12">
    <source>
        <dbReference type="EMBL" id="KAK7692646.1"/>
    </source>
</evidence>
<evidence type="ECO:0000256" key="8">
    <source>
        <dbReference type="ARBA" id="ARBA00023277"/>
    </source>
</evidence>
<comment type="similarity">
    <text evidence="4 10">Belongs to the glycosyl hydrolase 10 (cellulase F) family.</text>
</comment>
<comment type="pathway">
    <text evidence="3">Glycan degradation; xylan degradation.</text>
</comment>
<proteinExistence type="inferred from homology"/>
<comment type="subcellular location">
    <subcellularLocation>
        <location evidence="2">Secreted</location>
    </subcellularLocation>
</comment>
<dbReference type="Pfam" id="PF00331">
    <property type="entry name" value="Glyco_hydro_10"/>
    <property type="match status" value="1"/>
</dbReference>
<evidence type="ECO:0000256" key="6">
    <source>
        <dbReference type="ARBA" id="ARBA00022651"/>
    </source>
</evidence>
<keyword evidence="9 10" id="KW-0624">Polysaccharide degradation</keyword>
<evidence type="ECO:0000256" key="1">
    <source>
        <dbReference type="ARBA" id="ARBA00000681"/>
    </source>
</evidence>
<name>A0AAW0GGW7_9APHY</name>
<evidence type="ECO:0000256" key="9">
    <source>
        <dbReference type="ARBA" id="ARBA00023326"/>
    </source>
</evidence>
<accession>A0AAW0GGW7</accession>
<dbReference type="AlphaFoldDB" id="A0AAW0GGW7"/>
<keyword evidence="8 10" id="KW-0119">Carbohydrate metabolism</keyword>
<dbReference type="EC" id="3.2.1.8" evidence="10"/>
<comment type="catalytic activity">
    <reaction evidence="1 10">
        <text>Endohydrolysis of (1-&gt;4)-beta-D-xylosidic linkages in xylans.</text>
        <dbReference type="EC" id="3.2.1.8"/>
    </reaction>
</comment>
<dbReference type="PANTHER" id="PTHR31490">
    <property type="entry name" value="GLYCOSYL HYDROLASE"/>
    <property type="match status" value="1"/>
</dbReference>
<dbReference type="InterPro" id="IPR001000">
    <property type="entry name" value="GH10_dom"/>
</dbReference>
<keyword evidence="10" id="KW-0326">Glycosidase</keyword>
<keyword evidence="7 10" id="KW-0378">Hydrolase</keyword>
<dbReference type="GO" id="GO:0045493">
    <property type="term" value="P:xylan catabolic process"/>
    <property type="evidence" value="ECO:0007669"/>
    <property type="project" value="UniProtKB-KW"/>
</dbReference>
<gene>
    <name evidence="12" type="ORF">QCA50_004279</name>
</gene>
<evidence type="ECO:0000256" key="10">
    <source>
        <dbReference type="RuleBase" id="RU361174"/>
    </source>
</evidence>
<sequence length="165" mass="17905">MAAAFHAARAADPHAKLYANDFNIEGPGLKASAYHSLIKALKKEGVPIDGLGIQSHLTVGQLPPNIKENLESFTKLGVEIALTELDIRITLPSTPELLAQQRKDYETVISACNEVKGCIGMTVWDFTDKYSWIPGSFPGEGDACPWDDNLQRKPAFLGIIDGLNA</sequence>
<dbReference type="GO" id="GO:0005576">
    <property type="term" value="C:extracellular region"/>
    <property type="evidence" value="ECO:0007669"/>
    <property type="project" value="UniProtKB-SubCell"/>
</dbReference>
<protein>
    <recommendedName>
        <fullName evidence="10">Beta-xylanase</fullName>
        <ecNumber evidence="10">3.2.1.8</ecNumber>
    </recommendedName>
</protein>
<evidence type="ECO:0000256" key="5">
    <source>
        <dbReference type="ARBA" id="ARBA00022525"/>
    </source>
</evidence>
<comment type="caution">
    <text evidence="12">The sequence shown here is derived from an EMBL/GenBank/DDBJ whole genome shotgun (WGS) entry which is preliminary data.</text>
</comment>
<dbReference type="Gene3D" id="3.20.20.80">
    <property type="entry name" value="Glycosidases"/>
    <property type="match status" value="1"/>
</dbReference>
<dbReference type="EMBL" id="JASBNA010000004">
    <property type="protein sequence ID" value="KAK7692646.1"/>
    <property type="molecule type" value="Genomic_DNA"/>
</dbReference>
<reference evidence="12 13" key="1">
    <citation type="submission" date="2022-09" db="EMBL/GenBank/DDBJ databases">
        <authorList>
            <person name="Palmer J.M."/>
        </authorList>
    </citation>
    <scope>NUCLEOTIDE SEQUENCE [LARGE SCALE GENOMIC DNA]</scope>
    <source>
        <strain evidence="12 13">DSM 7382</strain>
    </source>
</reference>
<evidence type="ECO:0000313" key="13">
    <source>
        <dbReference type="Proteomes" id="UP001385951"/>
    </source>
</evidence>
<dbReference type="GO" id="GO:0031176">
    <property type="term" value="F:endo-1,4-beta-xylanase activity"/>
    <property type="evidence" value="ECO:0007669"/>
    <property type="project" value="UniProtKB-EC"/>
</dbReference>
<keyword evidence="13" id="KW-1185">Reference proteome</keyword>
<evidence type="ECO:0000256" key="3">
    <source>
        <dbReference type="ARBA" id="ARBA00004851"/>
    </source>
</evidence>
<dbReference type="PRINTS" id="PR00134">
    <property type="entry name" value="GLHYDRLASE10"/>
</dbReference>
<dbReference type="SUPFAM" id="SSF51445">
    <property type="entry name" value="(Trans)glycosidases"/>
    <property type="match status" value="1"/>
</dbReference>
<evidence type="ECO:0000259" key="11">
    <source>
        <dbReference type="PROSITE" id="PS51760"/>
    </source>
</evidence>
<organism evidence="12 13">
    <name type="scientific">Cerrena zonata</name>
    <dbReference type="NCBI Taxonomy" id="2478898"/>
    <lineage>
        <taxon>Eukaryota</taxon>
        <taxon>Fungi</taxon>
        <taxon>Dikarya</taxon>
        <taxon>Basidiomycota</taxon>
        <taxon>Agaricomycotina</taxon>
        <taxon>Agaricomycetes</taxon>
        <taxon>Polyporales</taxon>
        <taxon>Cerrenaceae</taxon>
        <taxon>Cerrena</taxon>
    </lineage>
</organism>
<keyword evidence="5" id="KW-0964">Secreted</keyword>